<protein>
    <recommendedName>
        <fullName evidence="3">Voltage-dependent anion-selective channel protein 3</fullName>
    </recommendedName>
</protein>
<dbReference type="GO" id="GO:0008308">
    <property type="term" value="F:voltage-gated monoatomic anion channel activity"/>
    <property type="evidence" value="ECO:0007669"/>
    <property type="project" value="InterPro"/>
</dbReference>
<dbReference type="Pfam" id="PF01459">
    <property type="entry name" value="Porin_3"/>
    <property type="match status" value="1"/>
</dbReference>
<evidence type="ECO:0008006" key="3">
    <source>
        <dbReference type="Google" id="ProtNLM"/>
    </source>
</evidence>
<dbReference type="Proteomes" id="UP000187209">
    <property type="component" value="Unassembled WGS sequence"/>
</dbReference>
<dbReference type="EMBL" id="MPUH01000379">
    <property type="protein sequence ID" value="OMJ81489.1"/>
    <property type="molecule type" value="Genomic_DNA"/>
</dbReference>
<dbReference type="AlphaFoldDB" id="A0A1R2BXH2"/>
<gene>
    <name evidence="1" type="ORF">SteCoe_18057</name>
</gene>
<name>A0A1R2BXH2_9CILI</name>
<keyword evidence="2" id="KW-1185">Reference proteome</keyword>
<dbReference type="Gene3D" id="2.40.160.10">
    <property type="entry name" value="Porin"/>
    <property type="match status" value="1"/>
</dbReference>
<comment type="caution">
    <text evidence="1">The sequence shown here is derived from an EMBL/GenBank/DDBJ whole genome shotgun (WGS) entry which is preliminary data.</text>
</comment>
<dbReference type="GO" id="GO:0005741">
    <property type="term" value="C:mitochondrial outer membrane"/>
    <property type="evidence" value="ECO:0007669"/>
    <property type="project" value="InterPro"/>
</dbReference>
<dbReference type="PANTHER" id="PTHR11743">
    <property type="entry name" value="VOLTAGE-DEPENDENT ANION-SELECTIVE CHANNEL"/>
    <property type="match status" value="1"/>
</dbReference>
<sequence>MAKLESYSNLTKLQEDMWKKNFCFGQELALSLYAKADELSFKSTFTQKTRSRNSCVGWAYFQYKSGQFLFKHQAGSSSLQKTTTEFVPDKLKDLKLKAELENNVNDKVDKKTISAEYTHQKHKTKLAVVNFNDLKFSTVFGANGLGCGLDLTYDLAKTRLTGYNSAFWYFKDALRGVLKHVSTNKEALSRGDIVASVHYTRDCGLQVGSAVTVKAAGGYGAQVALQKNFDGRILKARVNEAGELAFAVRTKINPSITVVTAIKSEVFDMGSSFGFGIRLKLNQ</sequence>
<evidence type="ECO:0000313" key="1">
    <source>
        <dbReference type="EMBL" id="OMJ81489.1"/>
    </source>
</evidence>
<dbReference type="InterPro" id="IPR001925">
    <property type="entry name" value="Porin_Euk"/>
</dbReference>
<proteinExistence type="predicted"/>
<reference evidence="1 2" key="1">
    <citation type="submission" date="2016-11" db="EMBL/GenBank/DDBJ databases">
        <title>The macronuclear genome of Stentor coeruleus: a giant cell with tiny introns.</title>
        <authorList>
            <person name="Slabodnick M."/>
            <person name="Ruby J.G."/>
            <person name="Reiff S.B."/>
            <person name="Swart E.C."/>
            <person name="Gosai S."/>
            <person name="Prabakaran S."/>
            <person name="Witkowska E."/>
            <person name="Larue G.E."/>
            <person name="Fisher S."/>
            <person name="Freeman R.M."/>
            <person name="Gunawardena J."/>
            <person name="Chu W."/>
            <person name="Stover N.A."/>
            <person name="Gregory B.D."/>
            <person name="Nowacki M."/>
            <person name="Derisi J."/>
            <person name="Roy S.W."/>
            <person name="Marshall W.F."/>
            <person name="Sood P."/>
        </authorList>
    </citation>
    <scope>NUCLEOTIDE SEQUENCE [LARGE SCALE GENOMIC DNA]</scope>
    <source>
        <strain evidence="1">WM001</strain>
    </source>
</reference>
<organism evidence="1 2">
    <name type="scientific">Stentor coeruleus</name>
    <dbReference type="NCBI Taxonomy" id="5963"/>
    <lineage>
        <taxon>Eukaryota</taxon>
        <taxon>Sar</taxon>
        <taxon>Alveolata</taxon>
        <taxon>Ciliophora</taxon>
        <taxon>Postciliodesmatophora</taxon>
        <taxon>Heterotrichea</taxon>
        <taxon>Heterotrichida</taxon>
        <taxon>Stentoridae</taxon>
        <taxon>Stentor</taxon>
    </lineage>
</organism>
<dbReference type="PANTHER" id="PTHR11743:SF70">
    <property type="entry name" value="GH26960P-RELATED"/>
    <property type="match status" value="1"/>
</dbReference>
<dbReference type="OrthoDB" id="7827681at2759"/>
<dbReference type="InterPro" id="IPR027246">
    <property type="entry name" value="Porin_Euk/Tom40"/>
</dbReference>
<accession>A0A1R2BXH2</accession>
<evidence type="ECO:0000313" key="2">
    <source>
        <dbReference type="Proteomes" id="UP000187209"/>
    </source>
</evidence>
<dbReference type="InterPro" id="IPR023614">
    <property type="entry name" value="Porin_dom_sf"/>
</dbReference>